<evidence type="ECO:0000256" key="1">
    <source>
        <dbReference type="ARBA" id="ARBA00004342"/>
    </source>
</evidence>
<dbReference type="InterPro" id="IPR027417">
    <property type="entry name" value="P-loop_NTPase"/>
</dbReference>
<dbReference type="FunFam" id="3.40.50.300:FF:001447">
    <property type="entry name" value="Ras-related protein Rab-1B"/>
    <property type="match status" value="1"/>
</dbReference>
<evidence type="ECO:0000256" key="3">
    <source>
        <dbReference type="ARBA" id="ARBA00023134"/>
    </source>
</evidence>
<protein>
    <submittedName>
        <fullName evidence="4">Ras-related protein Rab-26</fullName>
    </submittedName>
</protein>
<dbReference type="EMBL" id="JAYKXP010000267">
    <property type="protein sequence ID" value="KAK7017026.1"/>
    <property type="molecule type" value="Genomic_DNA"/>
</dbReference>
<dbReference type="InterPro" id="IPR005225">
    <property type="entry name" value="Small_GTP-bd"/>
</dbReference>
<comment type="subcellular location">
    <subcellularLocation>
        <location evidence="1">Cell membrane</location>
        <topology evidence="1">Lipid-anchor</topology>
        <orientation evidence="1">Cytoplasmic side</orientation>
    </subcellularLocation>
</comment>
<sequence length="198" mass="21885">MDRCKIAVLGDGGVGKTALAVQFTLSCFLGQKRRYLQLLETYDPTIEDAFLKQMVVGGRMCAIEIIDTAGQEEYSVLRNQWIRGAEAFVVVYSIASEDSFNCVEKFWKLIHEVKKEPPPFILVGNMADKTSQREVLAAQGAALARLYGCELVETSAKSGQNVELPFTAMVSEVRRRRPQVADTSIDGNHSGCGRCIVM</sequence>
<dbReference type="Proteomes" id="UP001383192">
    <property type="component" value="Unassembled WGS sequence"/>
</dbReference>
<evidence type="ECO:0000313" key="4">
    <source>
        <dbReference type="EMBL" id="KAK7017026.1"/>
    </source>
</evidence>
<evidence type="ECO:0000313" key="5">
    <source>
        <dbReference type="Proteomes" id="UP001383192"/>
    </source>
</evidence>
<dbReference type="GO" id="GO:0005886">
    <property type="term" value="C:plasma membrane"/>
    <property type="evidence" value="ECO:0007669"/>
    <property type="project" value="UniProtKB-SubCell"/>
</dbReference>
<dbReference type="NCBIfam" id="TIGR00231">
    <property type="entry name" value="small_GTP"/>
    <property type="match status" value="1"/>
</dbReference>
<dbReference type="InterPro" id="IPR001806">
    <property type="entry name" value="Small_GTPase"/>
</dbReference>
<dbReference type="GO" id="GO:0007165">
    <property type="term" value="P:signal transduction"/>
    <property type="evidence" value="ECO:0007669"/>
    <property type="project" value="InterPro"/>
</dbReference>
<accession>A0AAW0ATX3</accession>
<dbReference type="SMART" id="SM00175">
    <property type="entry name" value="RAB"/>
    <property type="match status" value="1"/>
</dbReference>
<keyword evidence="2" id="KW-0547">Nucleotide-binding</keyword>
<proteinExistence type="predicted"/>
<evidence type="ECO:0000256" key="2">
    <source>
        <dbReference type="ARBA" id="ARBA00022741"/>
    </source>
</evidence>
<dbReference type="Gene3D" id="3.40.50.300">
    <property type="entry name" value="P-loop containing nucleotide triphosphate hydrolases"/>
    <property type="match status" value="1"/>
</dbReference>
<keyword evidence="5" id="KW-1185">Reference proteome</keyword>
<comment type="caution">
    <text evidence="4">The sequence shown here is derived from an EMBL/GenBank/DDBJ whole genome shotgun (WGS) entry which is preliminary data.</text>
</comment>
<dbReference type="AlphaFoldDB" id="A0AAW0ATX3"/>
<reference evidence="4 5" key="1">
    <citation type="submission" date="2024-01" db="EMBL/GenBank/DDBJ databases">
        <title>A draft genome for a cacao thread blight-causing isolate of Paramarasmius palmivorus.</title>
        <authorList>
            <person name="Baruah I.K."/>
            <person name="Bukari Y."/>
            <person name="Amoako-Attah I."/>
            <person name="Meinhardt L.W."/>
            <person name="Bailey B.A."/>
            <person name="Cohen S.P."/>
        </authorList>
    </citation>
    <scope>NUCLEOTIDE SEQUENCE [LARGE SCALE GENOMIC DNA]</scope>
    <source>
        <strain evidence="4 5">GH-12</strain>
    </source>
</reference>
<dbReference type="PROSITE" id="PS51421">
    <property type="entry name" value="RAS"/>
    <property type="match status" value="1"/>
</dbReference>
<dbReference type="PROSITE" id="PS51257">
    <property type="entry name" value="PROKAR_LIPOPROTEIN"/>
    <property type="match status" value="1"/>
</dbReference>
<dbReference type="SMART" id="SM00174">
    <property type="entry name" value="RHO"/>
    <property type="match status" value="1"/>
</dbReference>
<organism evidence="4 5">
    <name type="scientific">Paramarasmius palmivorus</name>
    <dbReference type="NCBI Taxonomy" id="297713"/>
    <lineage>
        <taxon>Eukaryota</taxon>
        <taxon>Fungi</taxon>
        <taxon>Dikarya</taxon>
        <taxon>Basidiomycota</taxon>
        <taxon>Agaricomycotina</taxon>
        <taxon>Agaricomycetes</taxon>
        <taxon>Agaricomycetidae</taxon>
        <taxon>Agaricales</taxon>
        <taxon>Marasmiineae</taxon>
        <taxon>Marasmiaceae</taxon>
        <taxon>Paramarasmius</taxon>
    </lineage>
</organism>
<dbReference type="PROSITE" id="PS51420">
    <property type="entry name" value="RHO"/>
    <property type="match status" value="1"/>
</dbReference>
<keyword evidence="3" id="KW-0342">GTP-binding</keyword>
<dbReference type="SUPFAM" id="SSF52540">
    <property type="entry name" value="P-loop containing nucleoside triphosphate hydrolases"/>
    <property type="match status" value="1"/>
</dbReference>
<dbReference type="GO" id="GO:0003924">
    <property type="term" value="F:GTPase activity"/>
    <property type="evidence" value="ECO:0007669"/>
    <property type="project" value="InterPro"/>
</dbReference>
<dbReference type="Pfam" id="PF00071">
    <property type="entry name" value="Ras"/>
    <property type="match status" value="1"/>
</dbReference>
<dbReference type="PANTHER" id="PTHR24070">
    <property type="entry name" value="RAS, DI-RAS, AND RHEB FAMILY MEMBERS OF SMALL GTPASE SUPERFAMILY"/>
    <property type="match status" value="1"/>
</dbReference>
<gene>
    <name evidence="4" type="primary">RAB26</name>
    <name evidence="4" type="ORF">VNI00_018753</name>
</gene>
<dbReference type="GO" id="GO:0005525">
    <property type="term" value="F:GTP binding"/>
    <property type="evidence" value="ECO:0007669"/>
    <property type="project" value="UniProtKB-KW"/>
</dbReference>
<dbReference type="SMART" id="SM00173">
    <property type="entry name" value="RAS"/>
    <property type="match status" value="1"/>
</dbReference>
<dbReference type="PRINTS" id="PR00449">
    <property type="entry name" value="RASTRNSFRMNG"/>
</dbReference>
<name>A0AAW0ATX3_9AGAR</name>
<dbReference type="PROSITE" id="PS51419">
    <property type="entry name" value="RAB"/>
    <property type="match status" value="1"/>
</dbReference>
<dbReference type="InterPro" id="IPR020849">
    <property type="entry name" value="Small_GTPase_Ras-type"/>
</dbReference>